<organism evidence="6 7">
    <name type="scientific">Forsythia ovata</name>
    <dbReference type="NCBI Taxonomy" id="205694"/>
    <lineage>
        <taxon>Eukaryota</taxon>
        <taxon>Viridiplantae</taxon>
        <taxon>Streptophyta</taxon>
        <taxon>Embryophyta</taxon>
        <taxon>Tracheophyta</taxon>
        <taxon>Spermatophyta</taxon>
        <taxon>Magnoliopsida</taxon>
        <taxon>eudicotyledons</taxon>
        <taxon>Gunneridae</taxon>
        <taxon>Pentapetalae</taxon>
        <taxon>asterids</taxon>
        <taxon>lamiids</taxon>
        <taxon>Lamiales</taxon>
        <taxon>Oleaceae</taxon>
        <taxon>Forsythieae</taxon>
        <taxon>Forsythia</taxon>
    </lineage>
</organism>
<dbReference type="SUPFAM" id="SSF49503">
    <property type="entry name" value="Cupredoxins"/>
    <property type="match status" value="1"/>
</dbReference>
<sequence>MTNKLELVGWFMVAATLIVVANAGTYTVGDELGWTIPPLGDIAYKTWAAKEDFEIADTIIFNWNGTHNVVQVTKENYDACTSTNALSPIQTTSPASFIVNSTESYFICTVGNHCSMGQKVTISTGSSAPTLKSGALMAILPALLFALLSLV</sequence>
<reference evidence="7" key="1">
    <citation type="submission" date="2024-07" db="EMBL/GenBank/DDBJ databases">
        <title>Two chromosome-level genome assemblies of Korean endemic species Abeliophyllum distichum and Forsythia ovata (Oleaceae).</title>
        <authorList>
            <person name="Jang H."/>
        </authorList>
    </citation>
    <scope>NUCLEOTIDE SEQUENCE [LARGE SCALE GENOMIC DNA]</scope>
</reference>
<keyword evidence="3" id="KW-0472">Membrane</keyword>
<name>A0ABD1SLX5_9LAMI</name>
<dbReference type="InterPro" id="IPR003245">
    <property type="entry name" value="Phytocyanin_dom"/>
</dbReference>
<protein>
    <submittedName>
        <fullName evidence="6">Cupredoxin superfamily protein</fullName>
    </submittedName>
</protein>
<feature type="signal peptide" evidence="4">
    <location>
        <begin position="1"/>
        <end position="23"/>
    </location>
</feature>
<proteinExistence type="predicted"/>
<feature type="transmembrane region" description="Helical" evidence="3">
    <location>
        <begin position="133"/>
        <end position="150"/>
    </location>
</feature>
<dbReference type="Gene3D" id="2.60.40.420">
    <property type="entry name" value="Cupredoxins - blue copper proteins"/>
    <property type="match status" value="1"/>
</dbReference>
<dbReference type="Pfam" id="PF02298">
    <property type="entry name" value="Cu_bind_like"/>
    <property type="match status" value="1"/>
</dbReference>
<evidence type="ECO:0000259" key="5">
    <source>
        <dbReference type="PROSITE" id="PS51485"/>
    </source>
</evidence>
<keyword evidence="3" id="KW-0812">Transmembrane</keyword>
<dbReference type="PANTHER" id="PTHR33021:SF522">
    <property type="entry name" value="PHYTOCYANIN DOMAIN-CONTAINING PROTEIN"/>
    <property type="match status" value="1"/>
</dbReference>
<evidence type="ECO:0000256" key="2">
    <source>
        <dbReference type="ARBA" id="ARBA00023180"/>
    </source>
</evidence>
<keyword evidence="3" id="KW-1133">Transmembrane helix</keyword>
<dbReference type="AlphaFoldDB" id="A0ABD1SLX5"/>
<dbReference type="EMBL" id="JBFOLJ010000010">
    <property type="protein sequence ID" value="KAL2500709.1"/>
    <property type="molecule type" value="Genomic_DNA"/>
</dbReference>
<dbReference type="PANTHER" id="PTHR33021">
    <property type="entry name" value="BLUE COPPER PROTEIN"/>
    <property type="match status" value="1"/>
</dbReference>
<dbReference type="InterPro" id="IPR008972">
    <property type="entry name" value="Cupredoxin"/>
</dbReference>
<keyword evidence="1" id="KW-1015">Disulfide bond</keyword>
<feature type="domain" description="Phytocyanin" evidence="5">
    <location>
        <begin position="24"/>
        <end position="126"/>
    </location>
</feature>
<evidence type="ECO:0000313" key="6">
    <source>
        <dbReference type="EMBL" id="KAL2500709.1"/>
    </source>
</evidence>
<keyword evidence="2" id="KW-0325">Glycoprotein</keyword>
<dbReference type="FunFam" id="2.60.40.420:FF:000034">
    <property type="entry name" value="Cupredoxin superfamily protein"/>
    <property type="match status" value="1"/>
</dbReference>
<evidence type="ECO:0000256" key="3">
    <source>
        <dbReference type="SAM" id="Phobius"/>
    </source>
</evidence>
<gene>
    <name evidence="6" type="ORF">Fot_34557</name>
</gene>
<evidence type="ECO:0000313" key="7">
    <source>
        <dbReference type="Proteomes" id="UP001604277"/>
    </source>
</evidence>
<dbReference type="InterPro" id="IPR039391">
    <property type="entry name" value="Phytocyanin-like"/>
</dbReference>
<comment type="caution">
    <text evidence="6">The sequence shown here is derived from an EMBL/GenBank/DDBJ whole genome shotgun (WGS) entry which is preliminary data.</text>
</comment>
<feature type="chain" id="PRO_5044744330" evidence="4">
    <location>
        <begin position="24"/>
        <end position="151"/>
    </location>
</feature>
<accession>A0ABD1SLX5</accession>
<evidence type="ECO:0000256" key="1">
    <source>
        <dbReference type="ARBA" id="ARBA00023157"/>
    </source>
</evidence>
<keyword evidence="7" id="KW-1185">Reference proteome</keyword>
<evidence type="ECO:0000256" key="4">
    <source>
        <dbReference type="SAM" id="SignalP"/>
    </source>
</evidence>
<keyword evidence="4" id="KW-0732">Signal</keyword>
<dbReference type="PROSITE" id="PS51485">
    <property type="entry name" value="PHYTOCYANIN"/>
    <property type="match status" value="1"/>
</dbReference>
<dbReference type="Proteomes" id="UP001604277">
    <property type="component" value="Unassembled WGS sequence"/>
</dbReference>